<accession>A0A9C7LAM7</accession>
<proteinExistence type="predicted"/>
<sequence>MAKSVNITQLKNQLLEKINTEDLIQLEKVERYIELVKSFRAMSKVIKKDGETVAIKTIGERNKINASLLSIEKSFDFKEEDTDHSGSDLI</sequence>
<dbReference type="EMBL" id="CAKJTG010000008">
    <property type="protein sequence ID" value="CAG9608043.1"/>
    <property type="molecule type" value="Genomic_DNA"/>
</dbReference>
<dbReference type="AlphaFoldDB" id="A0A9C7LAM7"/>
<dbReference type="Proteomes" id="UP000789845">
    <property type="component" value="Unassembled WGS sequence"/>
</dbReference>
<protein>
    <recommendedName>
        <fullName evidence="3">Terminase</fullName>
    </recommendedName>
</protein>
<evidence type="ECO:0008006" key="3">
    <source>
        <dbReference type="Google" id="ProtNLM"/>
    </source>
</evidence>
<evidence type="ECO:0000313" key="2">
    <source>
        <dbReference type="Proteomes" id="UP000789845"/>
    </source>
</evidence>
<organism evidence="1 2">
    <name type="scientific">Pseudoneobacillus rhizosphaerae</name>
    <dbReference type="NCBI Taxonomy" id="2880968"/>
    <lineage>
        <taxon>Bacteria</taxon>
        <taxon>Bacillati</taxon>
        <taxon>Bacillota</taxon>
        <taxon>Bacilli</taxon>
        <taxon>Bacillales</taxon>
        <taxon>Bacillaceae</taxon>
        <taxon>Pseudoneobacillus</taxon>
    </lineage>
</organism>
<comment type="caution">
    <text evidence="1">The sequence shown here is derived from an EMBL/GenBank/DDBJ whole genome shotgun (WGS) entry which is preliminary data.</text>
</comment>
<dbReference type="RefSeq" id="WP_230496294.1">
    <property type="nucleotide sequence ID" value="NZ_CAKJTG010000008.1"/>
</dbReference>
<gene>
    <name evidence="1" type="ORF">NEOCIP111885_01735</name>
</gene>
<keyword evidence="2" id="KW-1185">Reference proteome</keyword>
<name>A0A9C7LAM7_9BACI</name>
<evidence type="ECO:0000313" key="1">
    <source>
        <dbReference type="EMBL" id="CAG9608043.1"/>
    </source>
</evidence>
<reference evidence="1" key="1">
    <citation type="submission" date="2021-10" db="EMBL/GenBank/DDBJ databases">
        <authorList>
            <person name="Criscuolo A."/>
        </authorList>
    </citation>
    <scope>NUCLEOTIDE SEQUENCE</scope>
    <source>
        <strain evidence="1">CIP111885</strain>
    </source>
</reference>